<gene>
    <name evidence="1" type="ORF">GMARGA_LOCUS40057</name>
</gene>
<dbReference type="EMBL" id="CAJVQB010099596">
    <property type="protein sequence ID" value="CAG8850130.1"/>
    <property type="molecule type" value="Genomic_DNA"/>
</dbReference>
<dbReference type="Proteomes" id="UP000789901">
    <property type="component" value="Unassembled WGS sequence"/>
</dbReference>
<keyword evidence="2" id="KW-1185">Reference proteome</keyword>
<accession>A0ABN7X7N0</accession>
<proteinExistence type="predicted"/>
<sequence length="150" mass="16629">DVDRKEWQLRCKDDPSIEVTMSNIEYDNNSNHTYRTIIDTGSTTTTVPYYLRKKMSNGRFGWSTHFFLATGYGAGTKMNRVSKRWEICIGDGKQPKDPENSYLIIVKHGAIVSESVNCSRIGIDVLKEGGSAVDAAIATELCVGTINALC</sequence>
<organism evidence="1 2">
    <name type="scientific">Gigaspora margarita</name>
    <dbReference type="NCBI Taxonomy" id="4874"/>
    <lineage>
        <taxon>Eukaryota</taxon>
        <taxon>Fungi</taxon>
        <taxon>Fungi incertae sedis</taxon>
        <taxon>Mucoromycota</taxon>
        <taxon>Glomeromycotina</taxon>
        <taxon>Glomeromycetes</taxon>
        <taxon>Diversisporales</taxon>
        <taxon>Gigasporaceae</taxon>
        <taxon>Gigaspora</taxon>
    </lineage>
</organism>
<dbReference type="InterPro" id="IPR029055">
    <property type="entry name" value="Ntn_hydrolases_N"/>
</dbReference>
<feature type="non-terminal residue" evidence="1">
    <location>
        <position position="1"/>
    </location>
</feature>
<protein>
    <submittedName>
        <fullName evidence="1">38519_t:CDS:1</fullName>
    </submittedName>
</protein>
<dbReference type="PANTHER" id="PTHR11686:SF9">
    <property type="entry name" value="RE13973P"/>
    <property type="match status" value="1"/>
</dbReference>
<dbReference type="SUPFAM" id="SSF56235">
    <property type="entry name" value="N-terminal nucleophile aminohydrolases (Ntn hydrolases)"/>
    <property type="match status" value="1"/>
</dbReference>
<name>A0ABN7X7N0_GIGMA</name>
<comment type="caution">
    <text evidence="1">The sequence shown here is derived from an EMBL/GenBank/DDBJ whole genome shotgun (WGS) entry which is preliminary data.</text>
</comment>
<dbReference type="PANTHER" id="PTHR11686">
    <property type="entry name" value="GAMMA GLUTAMYL TRANSPEPTIDASE"/>
    <property type="match status" value="1"/>
</dbReference>
<reference evidence="1 2" key="1">
    <citation type="submission" date="2021-06" db="EMBL/GenBank/DDBJ databases">
        <authorList>
            <person name="Kallberg Y."/>
            <person name="Tangrot J."/>
            <person name="Rosling A."/>
        </authorList>
    </citation>
    <scope>NUCLEOTIDE SEQUENCE [LARGE SCALE GENOMIC DNA]</scope>
    <source>
        <strain evidence="1 2">120-4 pot B 10/14</strain>
    </source>
</reference>
<evidence type="ECO:0000313" key="1">
    <source>
        <dbReference type="EMBL" id="CAG8850130.1"/>
    </source>
</evidence>
<evidence type="ECO:0000313" key="2">
    <source>
        <dbReference type="Proteomes" id="UP000789901"/>
    </source>
</evidence>
<dbReference type="InterPro" id="IPR000101">
    <property type="entry name" value="GGT_peptidase"/>
</dbReference>